<evidence type="ECO:0000313" key="1">
    <source>
        <dbReference type="EMBL" id="GLX76735.1"/>
    </source>
</evidence>
<proteinExistence type="predicted"/>
<dbReference type="Proteomes" id="UP001157186">
    <property type="component" value="Unassembled WGS sequence"/>
</dbReference>
<keyword evidence="2" id="KW-1185">Reference proteome</keyword>
<organism evidence="1 2">
    <name type="scientific">Thalassotalea insulae</name>
    <dbReference type="NCBI Taxonomy" id="2056778"/>
    <lineage>
        <taxon>Bacteria</taxon>
        <taxon>Pseudomonadati</taxon>
        <taxon>Pseudomonadota</taxon>
        <taxon>Gammaproteobacteria</taxon>
        <taxon>Alteromonadales</taxon>
        <taxon>Colwelliaceae</taxon>
        <taxon>Thalassotalea</taxon>
    </lineage>
</organism>
<gene>
    <name evidence="1" type="ORF">tinsulaeT_00750</name>
</gene>
<dbReference type="RefSeq" id="WP_284242526.1">
    <property type="nucleotide sequence ID" value="NZ_BSST01000001.1"/>
</dbReference>
<comment type="caution">
    <text evidence="1">The sequence shown here is derived from an EMBL/GenBank/DDBJ whole genome shotgun (WGS) entry which is preliminary data.</text>
</comment>
<reference evidence="1 2" key="1">
    <citation type="submission" date="2023-03" db="EMBL/GenBank/DDBJ databases">
        <title>Draft genome sequence of Thalassotalea insulae KCTC 62186T.</title>
        <authorList>
            <person name="Sawabe T."/>
        </authorList>
    </citation>
    <scope>NUCLEOTIDE SEQUENCE [LARGE SCALE GENOMIC DNA]</scope>
    <source>
        <strain evidence="1 2">KCTC 62186</strain>
    </source>
</reference>
<accession>A0ABQ6GQM1</accession>
<sequence>MSKIILLGTRKGTLIFQQQNGQWQPKPIMHQGIPVYYAAYLFSAFWNVN</sequence>
<protein>
    <submittedName>
        <fullName evidence="1">Uncharacterized protein</fullName>
    </submittedName>
</protein>
<dbReference type="EMBL" id="BSST01000001">
    <property type="protein sequence ID" value="GLX76735.1"/>
    <property type="molecule type" value="Genomic_DNA"/>
</dbReference>
<evidence type="ECO:0000313" key="2">
    <source>
        <dbReference type="Proteomes" id="UP001157186"/>
    </source>
</evidence>
<name>A0ABQ6GQM1_9GAMM</name>